<feature type="domain" description="TRAPPC10/Trs130 C-terminal" evidence="2">
    <location>
        <begin position="198"/>
        <end position="280"/>
    </location>
</feature>
<comment type="caution">
    <text evidence="3">The sequence shown here is derived from an EMBL/GenBank/DDBJ whole genome shotgun (WGS) entry which is preliminary data.</text>
</comment>
<dbReference type="Pfam" id="PF12584">
    <property type="entry name" value="TRAPPC10"/>
    <property type="match status" value="1"/>
</dbReference>
<dbReference type="Proteomes" id="UP001154282">
    <property type="component" value="Unassembled WGS sequence"/>
</dbReference>
<sequence>MYLWTVSPQRPNMVDGMRTIALNLEFGASHNQTFERTIAVHFSDPFHVSSRVIDRCNEGTLLLQVILQSQVQATLTVYDAWLELQDGFVHAGRADGRPTLVSFPLAVSPTSKGGIIFNISLGRTIGKGENGAEKPESILNIRYGISGDRTSGAHPPVAMEYSGSDSARKDLTFRSVLVLQRPVLDPCMAVGFLPLPSVDLRVGQLVPMKWRVEMLQDMEDKEISKHNGEVLYEVNANPENWMIAGRKRGYIPLSKKQGSRIVLSVLCVPLVAGYVRPPQLGLPNVDESDISCNPPGPHLVCIMPPTLSSSFCIIMLLILLKPVQGASHWTQVRLLPVSISSSKAFGGLPMFIEIMVRKEKKLFIAFTWLVVVLIVAAIGVNDVPATGQQSFEHLVQPQAGCRCCNFVGRVPNLRCGGVCCVDGCC</sequence>
<evidence type="ECO:0000313" key="4">
    <source>
        <dbReference type="Proteomes" id="UP001154282"/>
    </source>
</evidence>
<gene>
    <name evidence="3" type="ORF">LITE_LOCUS49189</name>
</gene>
<dbReference type="GO" id="GO:0006891">
    <property type="term" value="P:intra-Golgi vesicle-mediated transport"/>
    <property type="evidence" value="ECO:0007669"/>
    <property type="project" value="TreeGrafter"/>
</dbReference>
<evidence type="ECO:0000259" key="2">
    <source>
        <dbReference type="Pfam" id="PF12584"/>
    </source>
</evidence>
<keyword evidence="4" id="KW-1185">Reference proteome</keyword>
<dbReference type="PANTHER" id="PTHR13251:SF3">
    <property type="entry name" value="TRAFFICKING PROTEIN PARTICLE COMPLEX SUBUNIT 10"/>
    <property type="match status" value="1"/>
</dbReference>
<accession>A0AAV0RP67</accession>
<evidence type="ECO:0000256" key="1">
    <source>
        <dbReference type="SAM" id="Phobius"/>
    </source>
</evidence>
<dbReference type="InterPro" id="IPR022233">
    <property type="entry name" value="TRAPPC10/Trs130_C"/>
</dbReference>
<dbReference type="GO" id="GO:0034498">
    <property type="term" value="P:early endosome to Golgi transport"/>
    <property type="evidence" value="ECO:0007669"/>
    <property type="project" value="TreeGrafter"/>
</dbReference>
<keyword evidence="1" id="KW-1133">Transmembrane helix</keyword>
<feature type="transmembrane region" description="Helical" evidence="1">
    <location>
        <begin position="362"/>
        <end position="380"/>
    </location>
</feature>
<feature type="transmembrane region" description="Helical" evidence="1">
    <location>
        <begin position="296"/>
        <end position="320"/>
    </location>
</feature>
<protein>
    <recommendedName>
        <fullName evidence="2">TRAPPC10/Trs130 C-terminal domain-containing protein</fullName>
    </recommendedName>
</protein>
<reference evidence="3" key="1">
    <citation type="submission" date="2022-08" db="EMBL/GenBank/DDBJ databases">
        <authorList>
            <person name="Gutierrez-Valencia J."/>
        </authorList>
    </citation>
    <scope>NUCLEOTIDE SEQUENCE</scope>
</reference>
<dbReference type="EMBL" id="CAMGYJ010000011">
    <property type="protein sequence ID" value="CAI0559399.1"/>
    <property type="molecule type" value="Genomic_DNA"/>
</dbReference>
<proteinExistence type="predicted"/>
<dbReference type="InterPro" id="IPR045126">
    <property type="entry name" value="TRAPPC10/Trs130"/>
</dbReference>
<keyword evidence="1" id="KW-0472">Membrane</keyword>
<dbReference type="GO" id="GO:0005829">
    <property type="term" value="C:cytosol"/>
    <property type="evidence" value="ECO:0007669"/>
    <property type="project" value="GOC"/>
</dbReference>
<keyword evidence="1" id="KW-0812">Transmembrane</keyword>
<dbReference type="PANTHER" id="PTHR13251">
    <property type="entry name" value="EPILEPSY HOLOPROSENCEPHALY CANDIDATE 1/TMEM1"/>
    <property type="match status" value="1"/>
</dbReference>
<dbReference type="AlphaFoldDB" id="A0AAV0RP67"/>
<dbReference type="GO" id="GO:1990071">
    <property type="term" value="C:TRAPPII protein complex"/>
    <property type="evidence" value="ECO:0007669"/>
    <property type="project" value="InterPro"/>
</dbReference>
<evidence type="ECO:0000313" key="3">
    <source>
        <dbReference type="EMBL" id="CAI0559399.1"/>
    </source>
</evidence>
<name>A0AAV0RP67_9ROSI</name>
<organism evidence="3 4">
    <name type="scientific">Linum tenue</name>
    <dbReference type="NCBI Taxonomy" id="586396"/>
    <lineage>
        <taxon>Eukaryota</taxon>
        <taxon>Viridiplantae</taxon>
        <taxon>Streptophyta</taxon>
        <taxon>Embryophyta</taxon>
        <taxon>Tracheophyta</taxon>
        <taxon>Spermatophyta</taxon>
        <taxon>Magnoliopsida</taxon>
        <taxon>eudicotyledons</taxon>
        <taxon>Gunneridae</taxon>
        <taxon>Pentapetalae</taxon>
        <taxon>rosids</taxon>
        <taxon>fabids</taxon>
        <taxon>Malpighiales</taxon>
        <taxon>Linaceae</taxon>
        <taxon>Linum</taxon>
    </lineage>
</organism>